<feature type="signal peptide" evidence="2">
    <location>
        <begin position="1"/>
        <end position="29"/>
    </location>
</feature>
<evidence type="ECO:0000256" key="2">
    <source>
        <dbReference type="SAM" id="SignalP"/>
    </source>
</evidence>
<proteinExistence type="predicted"/>
<keyword evidence="4" id="KW-1185">Reference proteome</keyword>
<evidence type="ECO:0000256" key="1">
    <source>
        <dbReference type="SAM" id="MobiDB-lite"/>
    </source>
</evidence>
<protein>
    <submittedName>
        <fullName evidence="3">Glr3941 protein</fullName>
    </submittedName>
</protein>
<dbReference type="KEGG" id="gvi:glr3941"/>
<organism evidence="3 4">
    <name type="scientific">Gloeobacter violaceus (strain ATCC 29082 / PCC 7421)</name>
    <dbReference type="NCBI Taxonomy" id="251221"/>
    <lineage>
        <taxon>Bacteria</taxon>
        <taxon>Bacillati</taxon>
        <taxon>Cyanobacteriota</taxon>
        <taxon>Cyanophyceae</taxon>
        <taxon>Gloeobacterales</taxon>
        <taxon>Gloeobacteraceae</taxon>
        <taxon>Gloeobacter</taxon>
    </lineage>
</organism>
<evidence type="ECO:0000313" key="3">
    <source>
        <dbReference type="EMBL" id="BAC91882.1"/>
    </source>
</evidence>
<keyword evidence="2" id="KW-0732">Signal</keyword>
<dbReference type="InParanoid" id="Q7NED9"/>
<gene>
    <name evidence="3" type="ordered locus">glr3941</name>
</gene>
<dbReference type="EMBL" id="BA000045">
    <property type="protein sequence ID" value="BAC91882.1"/>
    <property type="molecule type" value="Genomic_DNA"/>
</dbReference>
<feature type="chain" id="PRO_5004289100" evidence="2">
    <location>
        <begin position="30"/>
        <end position="344"/>
    </location>
</feature>
<dbReference type="EnsemblBacteria" id="BAC91882">
    <property type="protein sequence ID" value="BAC91882"/>
    <property type="gene ID" value="BAC91882"/>
</dbReference>
<dbReference type="PATRIC" id="fig|251221.4.peg.3973"/>
<reference evidence="3 4" key="1">
    <citation type="journal article" date="2003" name="DNA Res.">
        <title>Complete genome structure of Gloeobacter violaceus PCC 7421, a cyanobacterium that lacks thylakoids.</title>
        <authorList>
            <person name="Nakamura Y."/>
            <person name="Kaneko T."/>
            <person name="Sato S."/>
            <person name="Mimuro M."/>
            <person name="Miyashita H."/>
            <person name="Tsuchiya T."/>
            <person name="Sasamoto S."/>
            <person name="Watanabe A."/>
            <person name="Kawashima K."/>
            <person name="Kishida Y."/>
            <person name="Kiyokawa C."/>
            <person name="Kohara M."/>
            <person name="Matsumoto M."/>
            <person name="Matsuno A."/>
            <person name="Nakazaki N."/>
            <person name="Shimpo S."/>
            <person name="Takeuchi C."/>
            <person name="Yamada M."/>
            <person name="Tabata S."/>
        </authorList>
    </citation>
    <scope>NUCLEOTIDE SEQUENCE [LARGE SCALE GENOMIC DNA]</scope>
    <source>
        <strain evidence="4">ATCC 29082 / PCC 7421</strain>
    </source>
</reference>
<dbReference type="RefSeq" id="WP_011143929.1">
    <property type="nucleotide sequence ID" value="NC_005125.1"/>
</dbReference>
<evidence type="ECO:0000313" key="4">
    <source>
        <dbReference type="Proteomes" id="UP000000557"/>
    </source>
</evidence>
<dbReference type="AlphaFoldDB" id="Q7NED9"/>
<dbReference type="Proteomes" id="UP000000557">
    <property type="component" value="Chromosome"/>
</dbReference>
<sequence length="344" mass="34863">MMRRMLLQWCCAGTLALGGILLPGVPALAGATATTVSASGNELRATTTTALLGGKDEGFGCAKATEGQAKQTDEDPKADPAAKPPKKGGCDDVYDAINKVNDARSAKAVAGNTTAEGGAGLTAKNNTDKTYRVAARTVANNNGTADAKGSFKDPLVVGSETGEAFSTDIVHSLETLTMSGSRDNELSSASTTFHYDMAFAVAPDEVSAGSPTPLFSFDIGYTVGQTPTLSLFVAPALSGVPGWEQSALESQLRALVTAGGTAGVNLGGYAFPAIPFSVPAGQSLILYTTDTAQTNACSNDEPAPIGTLKSGVTNGEPIIEVACLNAAIVDRGRPVDGGLGRSAP</sequence>
<dbReference type="HOGENOM" id="CLU_805997_0_0_3"/>
<name>Q7NED9_GLOVI</name>
<reference evidence="3 4" key="2">
    <citation type="journal article" date="2003" name="DNA Res.">
        <title>Complete genome structure of Gloeobacter violaceus PCC 7421, a cyanobacterium that lacks thylakoids (supplement).</title>
        <authorList>
            <person name="Nakamura Y."/>
            <person name="Kaneko T."/>
            <person name="Sato S."/>
            <person name="Mimuro M."/>
            <person name="Miyashita H."/>
            <person name="Tsuchiya T."/>
            <person name="Sasamoto S."/>
            <person name="Watanabe A."/>
            <person name="Kawashima K."/>
            <person name="Kishida Y."/>
            <person name="Kiyokawa C."/>
            <person name="Kohara M."/>
            <person name="Matsumoto M."/>
            <person name="Matsuno A."/>
            <person name="Nakazaki N."/>
            <person name="Shimpo S."/>
            <person name="Takeuchi C."/>
            <person name="Yamada M."/>
            <person name="Tabata S."/>
        </authorList>
    </citation>
    <scope>NUCLEOTIDE SEQUENCE [LARGE SCALE GENOMIC DNA]</scope>
    <source>
        <strain evidence="4">ATCC 29082 / PCC 7421</strain>
    </source>
</reference>
<accession>Q7NED9</accession>
<feature type="region of interest" description="Disordered" evidence="1">
    <location>
        <begin position="65"/>
        <end position="89"/>
    </location>
</feature>
<feature type="compositionally biased region" description="Basic and acidic residues" evidence="1">
    <location>
        <begin position="71"/>
        <end position="80"/>
    </location>
</feature>